<protein>
    <submittedName>
        <fullName evidence="1">Uncharacterized protein</fullName>
    </submittedName>
</protein>
<dbReference type="RefSeq" id="XP_062646916.1">
    <property type="nucleotide sequence ID" value="XM_062791276.1"/>
</dbReference>
<organism evidence="1 2">
    <name type="scientific">Parathielavia appendiculata</name>
    <dbReference type="NCBI Taxonomy" id="2587402"/>
    <lineage>
        <taxon>Eukaryota</taxon>
        <taxon>Fungi</taxon>
        <taxon>Dikarya</taxon>
        <taxon>Ascomycota</taxon>
        <taxon>Pezizomycotina</taxon>
        <taxon>Sordariomycetes</taxon>
        <taxon>Sordariomycetidae</taxon>
        <taxon>Sordariales</taxon>
        <taxon>Chaetomiaceae</taxon>
        <taxon>Parathielavia</taxon>
    </lineage>
</organism>
<reference evidence="1" key="1">
    <citation type="journal article" date="2023" name="Mol. Phylogenet. Evol.">
        <title>Genome-scale phylogeny and comparative genomics of the fungal order Sordariales.</title>
        <authorList>
            <person name="Hensen N."/>
            <person name="Bonometti L."/>
            <person name="Westerberg I."/>
            <person name="Brannstrom I.O."/>
            <person name="Guillou S."/>
            <person name="Cros-Aarteil S."/>
            <person name="Calhoun S."/>
            <person name="Haridas S."/>
            <person name="Kuo A."/>
            <person name="Mondo S."/>
            <person name="Pangilinan J."/>
            <person name="Riley R."/>
            <person name="LaButti K."/>
            <person name="Andreopoulos B."/>
            <person name="Lipzen A."/>
            <person name="Chen C."/>
            <person name="Yan M."/>
            <person name="Daum C."/>
            <person name="Ng V."/>
            <person name="Clum A."/>
            <person name="Steindorff A."/>
            <person name="Ohm R.A."/>
            <person name="Martin F."/>
            <person name="Silar P."/>
            <person name="Natvig D.O."/>
            <person name="Lalanne C."/>
            <person name="Gautier V."/>
            <person name="Ament-Velasquez S.L."/>
            <person name="Kruys A."/>
            <person name="Hutchinson M.I."/>
            <person name="Powell A.J."/>
            <person name="Barry K."/>
            <person name="Miller A.N."/>
            <person name="Grigoriev I.V."/>
            <person name="Debuchy R."/>
            <person name="Gladieux P."/>
            <person name="Hiltunen Thoren M."/>
            <person name="Johannesson H."/>
        </authorList>
    </citation>
    <scope>NUCLEOTIDE SEQUENCE</scope>
    <source>
        <strain evidence="1">CBS 731.68</strain>
    </source>
</reference>
<evidence type="ECO:0000313" key="2">
    <source>
        <dbReference type="Proteomes" id="UP001302602"/>
    </source>
</evidence>
<dbReference type="EMBL" id="MU853229">
    <property type="protein sequence ID" value="KAK4123145.1"/>
    <property type="molecule type" value="Genomic_DNA"/>
</dbReference>
<sequence length="109" mass="11966">MTDYLPADLLAVPAYAEVGFIVAMAASLGAHSFKSTADAQQSPYPVIVGNDFQFDFRHHPTLGTIGAFSRYGKHPAAHIVGSSLRQQLMWAIDNARGNISFTRFHCRQN</sequence>
<accession>A0AAN6TZI4</accession>
<dbReference type="AlphaFoldDB" id="A0AAN6TZI4"/>
<evidence type="ECO:0000313" key="1">
    <source>
        <dbReference type="EMBL" id="KAK4123145.1"/>
    </source>
</evidence>
<keyword evidence="2" id="KW-1185">Reference proteome</keyword>
<dbReference type="Proteomes" id="UP001302602">
    <property type="component" value="Unassembled WGS sequence"/>
</dbReference>
<gene>
    <name evidence="1" type="ORF">N657DRAFT_634346</name>
</gene>
<comment type="caution">
    <text evidence="1">The sequence shown here is derived from an EMBL/GenBank/DDBJ whole genome shotgun (WGS) entry which is preliminary data.</text>
</comment>
<dbReference type="GeneID" id="87828045"/>
<name>A0AAN6TZI4_9PEZI</name>
<reference evidence="1" key="2">
    <citation type="submission" date="2023-05" db="EMBL/GenBank/DDBJ databases">
        <authorList>
            <consortium name="Lawrence Berkeley National Laboratory"/>
            <person name="Steindorff A."/>
            <person name="Hensen N."/>
            <person name="Bonometti L."/>
            <person name="Westerberg I."/>
            <person name="Brannstrom I.O."/>
            <person name="Guillou S."/>
            <person name="Cros-Aarteil S."/>
            <person name="Calhoun S."/>
            <person name="Haridas S."/>
            <person name="Kuo A."/>
            <person name="Mondo S."/>
            <person name="Pangilinan J."/>
            <person name="Riley R."/>
            <person name="Labutti K."/>
            <person name="Andreopoulos B."/>
            <person name="Lipzen A."/>
            <person name="Chen C."/>
            <person name="Yanf M."/>
            <person name="Daum C."/>
            <person name="Ng V."/>
            <person name="Clum A."/>
            <person name="Ohm R."/>
            <person name="Martin F."/>
            <person name="Silar P."/>
            <person name="Natvig D."/>
            <person name="Lalanne C."/>
            <person name="Gautier V."/>
            <person name="Ament-Velasquez S.L."/>
            <person name="Kruys A."/>
            <person name="Hutchinson M.I."/>
            <person name="Powell A.J."/>
            <person name="Barry K."/>
            <person name="Miller A.N."/>
            <person name="Grigoriev I.V."/>
            <person name="Debuchy R."/>
            <person name="Gladieux P."/>
            <person name="Thoren M.H."/>
            <person name="Johannesson H."/>
        </authorList>
    </citation>
    <scope>NUCLEOTIDE SEQUENCE</scope>
    <source>
        <strain evidence="1">CBS 731.68</strain>
    </source>
</reference>
<proteinExistence type="predicted"/>